<accession>A0A3N4I1X3</accession>
<dbReference type="CDD" id="cd03325">
    <property type="entry name" value="D-galactonate_dehydratase"/>
    <property type="match status" value="1"/>
</dbReference>
<dbReference type="InterPro" id="IPR023592">
    <property type="entry name" value="Galactonate_deHydtase"/>
</dbReference>
<dbReference type="SFLD" id="SFLDF00003">
    <property type="entry name" value="D-galactonate_dehydratase"/>
    <property type="match status" value="1"/>
</dbReference>
<gene>
    <name evidence="6" type="ORF">BJ508DRAFT_210634</name>
</gene>
<name>A0A3N4I1X3_ASCIM</name>
<dbReference type="PANTHER" id="PTHR48080:SF2">
    <property type="entry name" value="D-GALACTONATE DEHYDRATASE"/>
    <property type="match status" value="1"/>
</dbReference>
<organism evidence="6 7">
    <name type="scientific">Ascobolus immersus RN42</name>
    <dbReference type="NCBI Taxonomy" id="1160509"/>
    <lineage>
        <taxon>Eukaryota</taxon>
        <taxon>Fungi</taxon>
        <taxon>Dikarya</taxon>
        <taxon>Ascomycota</taxon>
        <taxon>Pezizomycotina</taxon>
        <taxon>Pezizomycetes</taxon>
        <taxon>Pezizales</taxon>
        <taxon>Ascobolaceae</taxon>
        <taxon>Ascobolus</taxon>
    </lineage>
</organism>
<evidence type="ECO:0000259" key="5">
    <source>
        <dbReference type="SMART" id="SM00922"/>
    </source>
</evidence>
<dbReference type="InterPro" id="IPR029017">
    <property type="entry name" value="Enolase-like_N"/>
</dbReference>
<dbReference type="InterPro" id="IPR013342">
    <property type="entry name" value="Mandelate_racemase_C"/>
</dbReference>
<protein>
    <submittedName>
        <fullName evidence="6">Galactonate dehydratase</fullName>
    </submittedName>
</protein>
<keyword evidence="3" id="KW-0460">Magnesium</keyword>
<dbReference type="SMART" id="SM00922">
    <property type="entry name" value="MR_MLE"/>
    <property type="match status" value="1"/>
</dbReference>
<dbReference type="SFLD" id="SFLDS00001">
    <property type="entry name" value="Enolase"/>
    <property type="match status" value="1"/>
</dbReference>
<comment type="cofactor">
    <cofactor evidence="1">
        <name>Mg(2+)</name>
        <dbReference type="ChEBI" id="CHEBI:18420"/>
    </cofactor>
</comment>
<dbReference type="STRING" id="1160509.A0A3N4I1X3"/>
<evidence type="ECO:0000313" key="6">
    <source>
        <dbReference type="EMBL" id="RPA80102.1"/>
    </source>
</evidence>
<dbReference type="InterPro" id="IPR013341">
    <property type="entry name" value="Mandelate_racemase_N_dom"/>
</dbReference>
<dbReference type="Gene3D" id="3.20.20.120">
    <property type="entry name" value="Enolase-like C-terminal domain"/>
    <property type="match status" value="1"/>
</dbReference>
<evidence type="ECO:0000256" key="2">
    <source>
        <dbReference type="ARBA" id="ARBA00022723"/>
    </source>
</evidence>
<dbReference type="SUPFAM" id="SSF54826">
    <property type="entry name" value="Enolase N-terminal domain-like"/>
    <property type="match status" value="1"/>
</dbReference>
<dbReference type="SUPFAM" id="SSF51604">
    <property type="entry name" value="Enolase C-terminal domain-like"/>
    <property type="match status" value="1"/>
</dbReference>
<sequence>MGKITKIEYFRVLPRWLFVKVEAEGGHYGWGESTLEGHTEAIEGSLDELIGRFVGYEADDIEKIWQSAWRHGFYRGGAVFMSAISGIDIALWDLKGTKFGVPIYNLLGGRVRDKVAVYAWIGGDRPHDVDVQAKERKAQGFTTIKMNATEDVGWLDSPNFVDACVERVKTVKANGLECCLDFHGRLHKPMAKQLAKALEPHRPLFIEEPLLSEHPEAIKAFSQNVTTPVALGERLYNRWDIKPFLEASSVDVLQPDVSHVGGISEIKRIANMAEAYDVGIAPHCPLGPIALAASIQVAASISNFVIQEMSYGIHYNLMTPKPGFDLKNYLKNPEVFAVKEGFVDVPTGPGLGIELDEDEIRKISVECKEFAWRCLEFHGKNGEIREW</sequence>
<dbReference type="GO" id="GO:0046872">
    <property type="term" value="F:metal ion binding"/>
    <property type="evidence" value="ECO:0007669"/>
    <property type="project" value="UniProtKB-KW"/>
</dbReference>
<keyword evidence="7" id="KW-1185">Reference proteome</keyword>
<dbReference type="Gene3D" id="3.30.390.10">
    <property type="entry name" value="Enolase-like, N-terminal domain"/>
    <property type="match status" value="1"/>
</dbReference>
<keyword evidence="4" id="KW-0456">Lyase</keyword>
<evidence type="ECO:0000256" key="4">
    <source>
        <dbReference type="ARBA" id="ARBA00023239"/>
    </source>
</evidence>
<evidence type="ECO:0000256" key="3">
    <source>
        <dbReference type="ARBA" id="ARBA00022842"/>
    </source>
</evidence>
<dbReference type="PANTHER" id="PTHR48080">
    <property type="entry name" value="D-GALACTONATE DEHYDRATASE-RELATED"/>
    <property type="match status" value="1"/>
</dbReference>
<dbReference type="GO" id="GO:0008869">
    <property type="term" value="F:galactonate dehydratase activity"/>
    <property type="evidence" value="ECO:0007669"/>
    <property type="project" value="InterPro"/>
</dbReference>
<feature type="domain" description="Mandelate racemase/muconate lactonizing enzyme C-terminal" evidence="5">
    <location>
        <begin position="126"/>
        <end position="228"/>
    </location>
</feature>
<dbReference type="EMBL" id="ML119692">
    <property type="protein sequence ID" value="RPA80102.1"/>
    <property type="molecule type" value="Genomic_DNA"/>
</dbReference>
<dbReference type="Pfam" id="PF02746">
    <property type="entry name" value="MR_MLE_N"/>
    <property type="match status" value="1"/>
</dbReference>
<keyword evidence="2" id="KW-0479">Metal-binding</keyword>
<evidence type="ECO:0000256" key="1">
    <source>
        <dbReference type="ARBA" id="ARBA00001946"/>
    </source>
</evidence>
<dbReference type="InterPro" id="IPR036849">
    <property type="entry name" value="Enolase-like_C_sf"/>
</dbReference>
<reference evidence="6 7" key="1">
    <citation type="journal article" date="2018" name="Nat. Ecol. Evol.">
        <title>Pezizomycetes genomes reveal the molecular basis of ectomycorrhizal truffle lifestyle.</title>
        <authorList>
            <person name="Murat C."/>
            <person name="Payen T."/>
            <person name="Noel B."/>
            <person name="Kuo A."/>
            <person name="Morin E."/>
            <person name="Chen J."/>
            <person name="Kohler A."/>
            <person name="Krizsan K."/>
            <person name="Balestrini R."/>
            <person name="Da Silva C."/>
            <person name="Montanini B."/>
            <person name="Hainaut M."/>
            <person name="Levati E."/>
            <person name="Barry K.W."/>
            <person name="Belfiori B."/>
            <person name="Cichocki N."/>
            <person name="Clum A."/>
            <person name="Dockter R.B."/>
            <person name="Fauchery L."/>
            <person name="Guy J."/>
            <person name="Iotti M."/>
            <person name="Le Tacon F."/>
            <person name="Lindquist E.A."/>
            <person name="Lipzen A."/>
            <person name="Malagnac F."/>
            <person name="Mello A."/>
            <person name="Molinier V."/>
            <person name="Miyauchi S."/>
            <person name="Poulain J."/>
            <person name="Riccioni C."/>
            <person name="Rubini A."/>
            <person name="Sitrit Y."/>
            <person name="Splivallo R."/>
            <person name="Traeger S."/>
            <person name="Wang M."/>
            <person name="Zifcakova L."/>
            <person name="Wipf D."/>
            <person name="Zambonelli A."/>
            <person name="Paolocci F."/>
            <person name="Nowrousian M."/>
            <person name="Ottonello S."/>
            <person name="Baldrian P."/>
            <person name="Spatafora J.W."/>
            <person name="Henrissat B."/>
            <person name="Nagy L.G."/>
            <person name="Aury J.M."/>
            <person name="Wincker P."/>
            <person name="Grigoriev I.V."/>
            <person name="Bonfante P."/>
            <person name="Martin F.M."/>
        </authorList>
    </citation>
    <scope>NUCLEOTIDE SEQUENCE [LARGE SCALE GENOMIC DNA]</scope>
    <source>
        <strain evidence="6 7">RN42</strain>
    </source>
</reference>
<dbReference type="InterPro" id="IPR034593">
    <property type="entry name" value="DgoD-like"/>
</dbReference>
<dbReference type="AlphaFoldDB" id="A0A3N4I1X3"/>
<dbReference type="Pfam" id="PF13378">
    <property type="entry name" value="MR_MLE_C"/>
    <property type="match status" value="1"/>
</dbReference>
<dbReference type="OrthoDB" id="2579025at2759"/>
<dbReference type="GO" id="GO:0034194">
    <property type="term" value="P:D-galactonate catabolic process"/>
    <property type="evidence" value="ECO:0007669"/>
    <property type="project" value="InterPro"/>
</dbReference>
<evidence type="ECO:0000313" key="7">
    <source>
        <dbReference type="Proteomes" id="UP000275078"/>
    </source>
</evidence>
<dbReference type="SFLD" id="SFLDG00179">
    <property type="entry name" value="mandelate_racemase"/>
    <property type="match status" value="1"/>
</dbReference>
<proteinExistence type="predicted"/>
<dbReference type="Proteomes" id="UP000275078">
    <property type="component" value="Unassembled WGS sequence"/>
</dbReference>
<dbReference type="NCBIfam" id="NF010624">
    <property type="entry name" value="PRK14017.1"/>
    <property type="match status" value="1"/>
</dbReference>
<dbReference type="InterPro" id="IPR029065">
    <property type="entry name" value="Enolase_C-like"/>
</dbReference>